<accession>A0A7G1KS48</accession>
<gene>
    <name evidence="1" type="ORF">NWFMUON74_57440</name>
</gene>
<dbReference type="GeneID" id="80350171"/>
<dbReference type="Proteomes" id="UP000516173">
    <property type="component" value="Chromosome"/>
</dbReference>
<sequence length="63" mass="6986">MLLGKVHVQLRFRHNGAVLDYRASRVAAANLATELVQHGVEVRVDEDVDDALADLPFAELWSS</sequence>
<organism evidence="1 2">
    <name type="scientific">Nocardia wallacei</name>
    <dbReference type="NCBI Taxonomy" id="480035"/>
    <lineage>
        <taxon>Bacteria</taxon>
        <taxon>Bacillati</taxon>
        <taxon>Actinomycetota</taxon>
        <taxon>Actinomycetes</taxon>
        <taxon>Mycobacteriales</taxon>
        <taxon>Nocardiaceae</taxon>
        <taxon>Nocardia</taxon>
    </lineage>
</organism>
<dbReference type="EMBL" id="AP023396">
    <property type="protein sequence ID" value="BCK57972.1"/>
    <property type="molecule type" value="Genomic_DNA"/>
</dbReference>
<name>A0A7G1KS48_9NOCA</name>
<keyword evidence="2" id="KW-1185">Reference proteome</keyword>
<reference evidence="1 2" key="1">
    <citation type="submission" date="2020-08" db="EMBL/GenBank/DDBJ databases">
        <title>Genome Sequencing of Nocardia wallacei strain FMUON74 and assembly.</title>
        <authorList>
            <person name="Toyokawa M."/>
            <person name="Uesaka K."/>
        </authorList>
    </citation>
    <scope>NUCLEOTIDE SEQUENCE [LARGE SCALE GENOMIC DNA]</scope>
    <source>
        <strain evidence="1 2">FMUON74</strain>
    </source>
</reference>
<proteinExistence type="predicted"/>
<dbReference type="KEGG" id="nwl:NWFMUON74_57440"/>
<evidence type="ECO:0000313" key="1">
    <source>
        <dbReference type="EMBL" id="BCK57972.1"/>
    </source>
</evidence>
<protein>
    <submittedName>
        <fullName evidence="1">Uncharacterized protein</fullName>
    </submittedName>
</protein>
<evidence type="ECO:0000313" key="2">
    <source>
        <dbReference type="Proteomes" id="UP000516173"/>
    </source>
</evidence>
<dbReference type="RefSeq" id="WP_232110646.1">
    <property type="nucleotide sequence ID" value="NZ_AP023396.1"/>
</dbReference>
<dbReference type="AlphaFoldDB" id="A0A7G1KS48"/>